<dbReference type="EMBL" id="ML002440">
    <property type="protein sequence ID" value="RKP37835.1"/>
    <property type="molecule type" value="Genomic_DNA"/>
</dbReference>
<sequence length="192" mass="20917">MVKFLSRKAVLALTGLLLMTLTTAVTGAPTPTSPGAASTNKVSSSANPTGSSDEVWAATLQLLRDQSEWSDMDLMLPTKDSYNQAEWLAILMKLFDGSEVTSSDQFNTNNELARQLWDILTNDPSFNGQPTTAEGDKTLKTKLQAVFLENKVEVNPEVDLSLFQLITSSAQPPTPDQAQFMTFQNLGITQVN</sequence>
<evidence type="ECO:0000256" key="1">
    <source>
        <dbReference type="SAM" id="MobiDB-lite"/>
    </source>
</evidence>
<feature type="compositionally biased region" description="Polar residues" evidence="1">
    <location>
        <begin position="29"/>
        <end position="52"/>
    </location>
</feature>
<name>A0A4P9ZW27_9FUNG</name>
<proteinExistence type="predicted"/>
<keyword evidence="2" id="KW-0732">Signal</keyword>
<keyword evidence="4" id="KW-1185">Reference proteome</keyword>
<evidence type="ECO:0000256" key="2">
    <source>
        <dbReference type="SAM" id="SignalP"/>
    </source>
</evidence>
<dbReference type="AlphaFoldDB" id="A0A4P9ZW27"/>
<evidence type="ECO:0000313" key="4">
    <source>
        <dbReference type="Proteomes" id="UP000268162"/>
    </source>
</evidence>
<dbReference type="Proteomes" id="UP000268162">
    <property type="component" value="Unassembled WGS sequence"/>
</dbReference>
<organism evidence="3 4">
    <name type="scientific">Dimargaris cristalligena</name>
    <dbReference type="NCBI Taxonomy" id="215637"/>
    <lineage>
        <taxon>Eukaryota</taxon>
        <taxon>Fungi</taxon>
        <taxon>Fungi incertae sedis</taxon>
        <taxon>Zoopagomycota</taxon>
        <taxon>Kickxellomycotina</taxon>
        <taxon>Dimargaritomycetes</taxon>
        <taxon>Dimargaritales</taxon>
        <taxon>Dimargaritaceae</taxon>
        <taxon>Dimargaris</taxon>
    </lineage>
</organism>
<gene>
    <name evidence="3" type="ORF">BJ085DRAFT_31526</name>
</gene>
<evidence type="ECO:0000313" key="3">
    <source>
        <dbReference type="EMBL" id="RKP37835.1"/>
    </source>
</evidence>
<feature type="signal peptide" evidence="2">
    <location>
        <begin position="1"/>
        <end position="27"/>
    </location>
</feature>
<reference evidence="4" key="1">
    <citation type="journal article" date="2018" name="Nat. Microbiol.">
        <title>Leveraging single-cell genomics to expand the fungal tree of life.</title>
        <authorList>
            <person name="Ahrendt S.R."/>
            <person name="Quandt C.A."/>
            <person name="Ciobanu D."/>
            <person name="Clum A."/>
            <person name="Salamov A."/>
            <person name="Andreopoulos B."/>
            <person name="Cheng J.F."/>
            <person name="Woyke T."/>
            <person name="Pelin A."/>
            <person name="Henrissat B."/>
            <person name="Reynolds N.K."/>
            <person name="Benny G.L."/>
            <person name="Smith M.E."/>
            <person name="James T.Y."/>
            <person name="Grigoriev I.V."/>
        </authorList>
    </citation>
    <scope>NUCLEOTIDE SEQUENCE [LARGE SCALE GENOMIC DNA]</scope>
    <source>
        <strain evidence="4">RSA 468</strain>
    </source>
</reference>
<feature type="region of interest" description="Disordered" evidence="1">
    <location>
        <begin position="28"/>
        <end position="52"/>
    </location>
</feature>
<accession>A0A4P9ZW27</accession>
<protein>
    <submittedName>
        <fullName evidence="3">Uncharacterized protein</fullName>
    </submittedName>
</protein>
<feature type="chain" id="PRO_5020339330" evidence="2">
    <location>
        <begin position="28"/>
        <end position="192"/>
    </location>
</feature>